<comment type="caution">
    <text evidence="2">The sequence shown here is derived from an EMBL/GenBank/DDBJ whole genome shotgun (WGS) entry which is preliminary data.</text>
</comment>
<dbReference type="AlphaFoldDB" id="X1RL00"/>
<gene>
    <name evidence="2" type="ORF">S12H4_16856</name>
</gene>
<proteinExistence type="predicted"/>
<evidence type="ECO:0000256" key="1">
    <source>
        <dbReference type="SAM" id="MobiDB-lite"/>
    </source>
</evidence>
<name>X1RL00_9ZZZZ</name>
<feature type="region of interest" description="Disordered" evidence="1">
    <location>
        <begin position="1"/>
        <end position="28"/>
    </location>
</feature>
<sequence>MKGLDAWITGNYGEDHPDNIDDRTDKERHEAILRTIDGERKRKEEREEDDA</sequence>
<protein>
    <submittedName>
        <fullName evidence="2">Uncharacterized protein</fullName>
    </submittedName>
</protein>
<accession>X1RL00</accession>
<dbReference type="EMBL" id="BARW01008184">
    <property type="protein sequence ID" value="GAI81437.1"/>
    <property type="molecule type" value="Genomic_DNA"/>
</dbReference>
<organism evidence="2">
    <name type="scientific">marine sediment metagenome</name>
    <dbReference type="NCBI Taxonomy" id="412755"/>
    <lineage>
        <taxon>unclassified sequences</taxon>
        <taxon>metagenomes</taxon>
        <taxon>ecological metagenomes</taxon>
    </lineage>
</organism>
<evidence type="ECO:0000313" key="2">
    <source>
        <dbReference type="EMBL" id="GAI81437.1"/>
    </source>
</evidence>
<feature type="compositionally biased region" description="Basic and acidic residues" evidence="1">
    <location>
        <begin position="13"/>
        <end position="28"/>
    </location>
</feature>
<reference evidence="2" key="1">
    <citation type="journal article" date="2014" name="Front. Microbiol.">
        <title>High frequency of phylogenetically diverse reductive dehalogenase-homologous genes in deep subseafloor sedimentary metagenomes.</title>
        <authorList>
            <person name="Kawai M."/>
            <person name="Futagami T."/>
            <person name="Toyoda A."/>
            <person name="Takaki Y."/>
            <person name="Nishi S."/>
            <person name="Hori S."/>
            <person name="Arai W."/>
            <person name="Tsubouchi T."/>
            <person name="Morono Y."/>
            <person name="Uchiyama I."/>
            <person name="Ito T."/>
            <person name="Fujiyama A."/>
            <person name="Inagaki F."/>
            <person name="Takami H."/>
        </authorList>
    </citation>
    <scope>NUCLEOTIDE SEQUENCE</scope>
    <source>
        <strain evidence="2">Expedition CK06-06</strain>
    </source>
</reference>